<dbReference type="SUPFAM" id="SSF55031">
    <property type="entry name" value="Bacterial exopeptidase dimerisation domain"/>
    <property type="match status" value="1"/>
</dbReference>
<dbReference type="Gene3D" id="3.30.70.360">
    <property type="match status" value="1"/>
</dbReference>
<comment type="cofactor">
    <cofactor evidence="1">
        <name>Zn(2+)</name>
        <dbReference type="ChEBI" id="CHEBI:29105"/>
    </cofactor>
</comment>
<gene>
    <name evidence="7" type="ORF">SAMN05661044_03640</name>
</gene>
<keyword evidence="5" id="KW-0170">Cobalt</keyword>
<protein>
    <submittedName>
        <fullName evidence="7">Acetylornithine deacetylase</fullName>
    </submittedName>
</protein>
<dbReference type="InterPro" id="IPR001261">
    <property type="entry name" value="ArgE/DapE_CS"/>
</dbReference>
<sequence>MDDQLIEDSIVLLKSLIGISSFSKEENQTADTIQRFFSDRGVPSHRKQNNVWAYNKHYDTSKPTILLNSHHDTVKPNTGYTRDPFLAEVIEGKLYGLGSNDAGGPLVSLIAAFLYFYDQEGLQYNLCLAATAEEEISGKNGIELILPDLGPLDFAIVGEPTQMQLAIAERGLMVLDCTAHGQSGHAAREEGENAIYKALKDIEWFKSYQFPKESALFGPIKMNVTIINAGSQHNVVPATCDFVVDVRTTDAYRNEEVLAIIRQNILSDAKPRSTRLNPSSISPDHPFVKAGISLGRKTFGSPTMSDQALLNIPSLKIGPGDSARSHSANEFIYISEIEESISLYKEMLHRVIF</sequence>
<dbReference type="PANTHER" id="PTHR43808">
    <property type="entry name" value="ACETYLORNITHINE DEACETYLASE"/>
    <property type="match status" value="1"/>
</dbReference>
<name>A0A1H7TR34_OLID1</name>
<evidence type="ECO:0000256" key="5">
    <source>
        <dbReference type="ARBA" id="ARBA00023285"/>
    </source>
</evidence>
<dbReference type="EMBL" id="FOAF01000004">
    <property type="protein sequence ID" value="SEL86979.1"/>
    <property type="molecule type" value="Genomic_DNA"/>
</dbReference>
<accession>A0A1H7TR34</accession>
<feature type="domain" description="Peptidase M20 dimerisation" evidence="6">
    <location>
        <begin position="167"/>
        <end position="269"/>
    </location>
</feature>
<keyword evidence="8" id="KW-1185">Reference proteome</keyword>
<dbReference type="Pfam" id="PF01546">
    <property type="entry name" value="Peptidase_M20"/>
    <property type="match status" value="1"/>
</dbReference>
<dbReference type="SUPFAM" id="SSF53187">
    <property type="entry name" value="Zn-dependent exopeptidases"/>
    <property type="match status" value="1"/>
</dbReference>
<dbReference type="InterPro" id="IPR050072">
    <property type="entry name" value="Peptidase_M20A"/>
</dbReference>
<dbReference type="GO" id="GO:0008777">
    <property type="term" value="F:acetylornithine deacetylase activity"/>
    <property type="evidence" value="ECO:0007669"/>
    <property type="project" value="TreeGrafter"/>
</dbReference>
<keyword evidence="4" id="KW-0862">Zinc</keyword>
<dbReference type="InterPro" id="IPR011650">
    <property type="entry name" value="Peptidase_M20_dimer"/>
</dbReference>
<dbReference type="Gene3D" id="3.40.630.10">
    <property type="entry name" value="Zn peptidases"/>
    <property type="match status" value="1"/>
</dbReference>
<dbReference type="GO" id="GO:0046872">
    <property type="term" value="F:metal ion binding"/>
    <property type="evidence" value="ECO:0007669"/>
    <property type="project" value="UniProtKB-KW"/>
</dbReference>
<dbReference type="InterPro" id="IPR036264">
    <property type="entry name" value="Bact_exopeptidase_dim_dom"/>
</dbReference>
<dbReference type="Pfam" id="PF07687">
    <property type="entry name" value="M20_dimer"/>
    <property type="match status" value="1"/>
</dbReference>
<keyword evidence="3" id="KW-0378">Hydrolase</keyword>
<dbReference type="GO" id="GO:0006526">
    <property type="term" value="P:L-arginine biosynthetic process"/>
    <property type="evidence" value="ECO:0007669"/>
    <property type="project" value="TreeGrafter"/>
</dbReference>
<dbReference type="PANTHER" id="PTHR43808:SF31">
    <property type="entry name" value="N-ACETYL-L-CITRULLINE DEACETYLASE"/>
    <property type="match status" value="1"/>
</dbReference>
<evidence type="ECO:0000256" key="3">
    <source>
        <dbReference type="ARBA" id="ARBA00022801"/>
    </source>
</evidence>
<evidence type="ECO:0000313" key="8">
    <source>
        <dbReference type="Proteomes" id="UP000199421"/>
    </source>
</evidence>
<evidence type="ECO:0000259" key="6">
    <source>
        <dbReference type="Pfam" id="PF07687"/>
    </source>
</evidence>
<dbReference type="RefSeq" id="WP_093327008.1">
    <property type="nucleotide sequence ID" value="NZ_FOAF01000004.1"/>
</dbReference>
<dbReference type="Proteomes" id="UP000199421">
    <property type="component" value="Unassembled WGS sequence"/>
</dbReference>
<reference evidence="8" key="1">
    <citation type="submission" date="2016-10" db="EMBL/GenBank/DDBJ databases">
        <authorList>
            <person name="Varghese N."/>
            <person name="Submissions S."/>
        </authorList>
    </citation>
    <scope>NUCLEOTIDE SEQUENCE [LARGE SCALE GENOMIC DNA]</scope>
    <source>
        <strain evidence="8">DSM 18733</strain>
    </source>
</reference>
<dbReference type="InterPro" id="IPR002933">
    <property type="entry name" value="Peptidase_M20"/>
</dbReference>
<dbReference type="OrthoDB" id="9792335at2"/>
<evidence type="ECO:0000256" key="2">
    <source>
        <dbReference type="ARBA" id="ARBA00022723"/>
    </source>
</evidence>
<organism evidence="7 8">
    <name type="scientific">Olivibacter domesticus</name>
    <name type="common">Pseudosphingobacterium domesticum</name>
    <dbReference type="NCBI Taxonomy" id="407022"/>
    <lineage>
        <taxon>Bacteria</taxon>
        <taxon>Pseudomonadati</taxon>
        <taxon>Bacteroidota</taxon>
        <taxon>Sphingobacteriia</taxon>
        <taxon>Sphingobacteriales</taxon>
        <taxon>Sphingobacteriaceae</taxon>
        <taxon>Olivibacter</taxon>
    </lineage>
</organism>
<dbReference type="CDD" id="cd05651">
    <property type="entry name" value="M20_ArgE_DapE-like"/>
    <property type="match status" value="1"/>
</dbReference>
<evidence type="ECO:0000313" key="7">
    <source>
        <dbReference type="EMBL" id="SEL86979.1"/>
    </source>
</evidence>
<proteinExistence type="predicted"/>
<dbReference type="AlphaFoldDB" id="A0A1H7TR34"/>
<dbReference type="STRING" id="407022.SAMN05661044_03640"/>
<keyword evidence="2" id="KW-0479">Metal-binding</keyword>
<dbReference type="PROSITE" id="PS00758">
    <property type="entry name" value="ARGE_DAPE_CPG2_1"/>
    <property type="match status" value="1"/>
</dbReference>
<evidence type="ECO:0000256" key="1">
    <source>
        <dbReference type="ARBA" id="ARBA00001947"/>
    </source>
</evidence>
<evidence type="ECO:0000256" key="4">
    <source>
        <dbReference type="ARBA" id="ARBA00022833"/>
    </source>
</evidence>